<keyword evidence="1" id="KW-0812">Transmembrane</keyword>
<proteinExistence type="predicted"/>
<dbReference type="RefSeq" id="WP_126139469.1">
    <property type="nucleotide sequence ID" value="NZ_RXHU01000007.1"/>
</dbReference>
<feature type="transmembrane region" description="Helical" evidence="1">
    <location>
        <begin position="34"/>
        <end position="52"/>
    </location>
</feature>
<reference evidence="2 3" key="1">
    <citation type="submission" date="2018-12" db="EMBL/GenBank/DDBJ databases">
        <title>Bacillus ochoae sp. nov., Paenibacillus whitsoniae sp. nov., Paenibacillus spiritus sp. nov. Isolated from the Mars Exploration Rover during spacecraft assembly.</title>
        <authorList>
            <person name="Seuylemezian A."/>
            <person name="Vaishampayan P."/>
        </authorList>
    </citation>
    <scope>NUCLEOTIDE SEQUENCE [LARGE SCALE GENOMIC DNA]</scope>
    <source>
        <strain evidence="2 3">MER 54</strain>
    </source>
</reference>
<accession>A0A3S0IF06</accession>
<dbReference type="OrthoDB" id="2606318at2"/>
<comment type="caution">
    <text evidence="2">The sequence shown here is derived from an EMBL/GenBank/DDBJ whole genome shotgun (WGS) entry which is preliminary data.</text>
</comment>
<evidence type="ECO:0000256" key="1">
    <source>
        <dbReference type="SAM" id="Phobius"/>
    </source>
</evidence>
<dbReference type="EMBL" id="RXHU01000007">
    <property type="protein sequence ID" value="RTE11522.1"/>
    <property type="molecule type" value="Genomic_DNA"/>
</dbReference>
<organism evidence="2 3">
    <name type="scientific">Paenibacillus whitsoniae</name>
    <dbReference type="NCBI Taxonomy" id="2496558"/>
    <lineage>
        <taxon>Bacteria</taxon>
        <taxon>Bacillati</taxon>
        <taxon>Bacillota</taxon>
        <taxon>Bacilli</taxon>
        <taxon>Bacillales</taxon>
        <taxon>Paenibacillaceae</taxon>
        <taxon>Paenibacillus</taxon>
    </lineage>
</organism>
<dbReference type="InterPro" id="IPR020210">
    <property type="entry name" value="Uncharacterised_YpbF_TM"/>
</dbReference>
<keyword evidence="3" id="KW-1185">Reference proteome</keyword>
<dbReference type="Pfam" id="PF10864">
    <property type="entry name" value="DUF2663"/>
    <property type="match status" value="1"/>
</dbReference>
<keyword evidence="1" id="KW-0472">Membrane</keyword>
<dbReference type="AlphaFoldDB" id="A0A3S0IF06"/>
<dbReference type="Proteomes" id="UP000276128">
    <property type="component" value="Unassembled WGS sequence"/>
</dbReference>
<keyword evidence="1" id="KW-1133">Transmembrane helix</keyword>
<name>A0A3S0IF06_9BACL</name>
<evidence type="ECO:0000313" key="3">
    <source>
        <dbReference type="Proteomes" id="UP000276128"/>
    </source>
</evidence>
<sequence>MSESDWKLSEDSTRMIQELIARKMKWDKLKGRQPILSIAAAGIVLFVLYALYRTVIAKSGGNALLMLDLLIANRLLCGGLLVGVFLVMYASLLAKKVESAKEDYESLRIETIERLEASWLKEEEKSASRDQLSSFLFQRYAINIGYKS</sequence>
<protein>
    <submittedName>
        <fullName evidence="2">DUF2663 family protein</fullName>
    </submittedName>
</protein>
<evidence type="ECO:0000313" key="2">
    <source>
        <dbReference type="EMBL" id="RTE11522.1"/>
    </source>
</evidence>
<feature type="transmembrane region" description="Helical" evidence="1">
    <location>
        <begin position="72"/>
        <end position="94"/>
    </location>
</feature>
<gene>
    <name evidence="2" type="ORF">EJQ19_01630</name>
</gene>